<evidence type="ECO:0000313" key="1">
    <source>
        <dbReference type="EMBL" id="CAF3994248.1"/>
    </source>
</evidence>
<dbReference type="EMBL" id="CAJOBF010001953">
    <property type="protein sequence ID" value="CAF3998165.1"/>
    <property type="molecule type" value="Genomic_DNA"/>
</dbReference>
<dbReference type="EMBL" id="CAJOBJ010004883">
    <property type="protein sequence ID" value="CAF4014405.1"/>
    <property type="molecule type" value="Genomic_DNA"/>
</dbReference>
<dbReference type="Proteomes" id="UP000681967">
    <property type="component" value="Unassembled WGS sequence"/>
</dbReference>
<comment type="caution">
    <text evidence="2">The sequence shown here is derived from an EMBL/GenBank/DDBJ whole genome shotgun (WGS) entry which is preliminary data.</text>
</comment>
<accession>A0A819NL98</accession>
<reference evidence="2" key="1">
    <citation type="submission" date="2021-02" db="EMBL/GenBank/DDBJ databases">
        <authorList>
            <person name="Nowell W R."/>
        </authorList>
    </citation>
    <scope>NUCLEOTIDE SEQUENCE</scope>
</reference>
<proteinExistence type="predicted"/>
<gene>
    <name evidence="1" type="ORF">BYL167_LOCUS13326</name>
    <name evidence="3" type="ORF">GIL414_LOCUS12497</name>
    <name evidence="2" type="ORF">UXM345_LOCUS16011</name>
</gene>
<evidence type="ECO:0000313" key="4">
    <source>
        <dbReference type="Proteomes" id="UP000663842"/>
    </source>
</evidence>
<evidence type="ECO:0000313" key="2">
    <source>
        <dbReference type="EMBL" id="CAF3998165.1"/>
    </source>
</evidence>
<dbReference type="EMBL" id="CAJOBH010004553">
    <property type="protein sequence ID" value="CAF3994248.1"/>
    <property type="molecule type" value="Genomic_DNA"/>
</dbReference>
<name>A0A819NL98_9BILA</name>
<dbReference type="Proteomes" id="UP000681720">
    <property type="component" value="Unassembled WGS sequence"/>
</dbReference>
<evidence type="ECO:0000313" key="3">
    <source>
        <dbReference type="EMBL" id="CAF4014405.1"/>
    </source>
</evidence>
<organism evidence="2 4">
    <name type="scientific">Rotaria magnacalcarata</name>
    <dbReference type="NCBI Taxonomy" id="392030"/>
    <lineage>
        <taxon>Eukaryota</taxon>
        <taxon>Metazoa</taxon>
        <taxon>Spiralia</taxon>
        <taxon>Gnathifera</taxon>
        <taxon>Rotifera</taxon>
        <taxon>Eurotatoria</taxon>
        <taxon>Bdelloidea</taxon>
        <taxon>Philodinida</taxon>
        <taxon>Philodinidae</taxon>
        <taxon>Rotaria</taxon>
    </lineage>
</organism>
<sequence>MKSGIIELLSRFKTLETNSLASSYDDLILQQVNKYNHYRQLGYDLDEGHTEWLKNTKMIAPIVERFQELYDHVICA</sequence>
<dbReference type="AlphaFoldDB" id="A0A819NL98"/>
<protein>
    <submittedName>
        <fullName evidence="2">Uncharacterized protein</fullName>
    </submittedName>
</protein>
<dbReference type="Proteomes" id="UP000663842">
    <property type="component" value="Unassembled WGS sequence"/>
</dbReference>